<organism evidence="9 10">
    <name type="scientific">Zemynaea arenosa</name>
    <dbReference type="NCBI Taxonomy" id="2561931"/>
    <lineage>
        <taxon>Bacteria</taxon>
        <taxon>Pseudomonadati</taxon>
        <taxon>Pseudomonadota</taxon>
        <taxon>Betaproteobacteria</taxon>
        <taxon>Burkholderiales</taxon>
        <taxon>Oxalobacteraceae</taxon>
        <taxon>Telluria group</taxon>
        <taxon>Zemynaea</taxon>
    </lineage>
</organism>
<evidence type="ECO:0000256" key="2">
    <source>
        <dbReference type="ARBA" id="ARBA00022617"/>
    </source>
</evidence>
<feature type="domain" description="Cytochrome c" evidence="8">
    <location>
        <begin position="20"/>
        <end position="106"/>
    </location>
</feature>
<dbReference type="InterPro" id="IPR050597">
    <property type="entry name" value="Cytochrome_c_Oxidase_Subunit"/>
</dbReference>
<evidence type="ECO:0000256" key="7">
    <source>
        <dbReference type="SAM" id="SignalP"/>
    </source>
</evidence>
<evidence type="ECO:0000259" key="8">
    <source>
        <dbReference type="PROSITE" id="PS51007"/>
    </source>
</evidence>
<comment type="caution">
    <text evidence="9">The sequence shown here is derived from an EMBL/GenBank/DDBJ whole genome shotgun (WGS) entry which is preliminary data.</text>
</comment>
<dbReference type="OrthoDB" id="9796421at2"/>
<dbReference type="PANTHER" id="PTHR33751:SF9">
    <property type="entry name" value="CYTOCHROME C4"/>
    <property type="match status" value="1"/>
</dbReference>
<dbReference type="PANTHER" id="PTHR33751">
    <property type="entry name" value="CBB3-TYPE CYTOCHROME C OXIDASE SUBUNIT FIXP"/>
    <property type="match status" value="1"/>
</dbReference>
<keyword evidence="7" id="KW-0732">Signal</keyword>
<dbReference type="Gene3D" id="1.10.760.10">
    <property type="entry name" value="Cytochrome c-like domain"/>
    <property type="match status" value="1"/>
</dbReference>
<gene>
    <name evidence="9" type="ORF">E4L96_22865</name>
</gene>
<evidence type="ECO:0000256" key="3">
    <source>
        <dbReference type="ARBA" id="ARBA00022723"/>
    </source>
</evidence>
<sequence length="113" mass="11809">MNKLVAVVVLAGVAGLASAADVVGNAQNAKAKVEMCIGCHGIAGYKASFPEVYQVPMLGGQNAKYIENALQAYKKGERKHPSMRGIAIPLSDQDIADVAAYYSQQGGNAQAKK</sequence>
<evidence type="ECO:0000256" key="4">
    <source>
        <dbReference type="ARBA" id="ARBA00022982"/>
    </source>
</evidence>
<dbReference type="GO" id="GO:0009055">
    <property type="term" value="F:electron transfer activity"/>
    <property type="evidence" value="ECO:0007669"/>
    <property type="project" value="InterPro"/>
</dbReference>
<dbReference type="InterPro" id="IPR009056">
    <property type="entry name" value="Cyt_c-like_dom"/>
</dbReference>
<dbReference type="SUPFAM" id="SSF46626">
    <property type="entry name" value="Cytochrome c"/>
    <property type="match status" value="1"/>
</dbReference>
<name>A0A4Y9RNR4_9BURK</name>
<feature type="signal peptide" evidence="7">
    <location>
        <begin position="1"/>
        <end position="19"/>
    </location>
</feature>
<evidence type="ECO:0000313" key="10">
    <source>
        <dbReference type="Proteomes" id="UP000298438"/>
    </source>
</evidence>
<dbReference type="EMBL" id="SPVF01000274">
    <property type="protein sequence ID" value="TFW10664.1"/>
    <property type="molecule type" value="Genomic_DNA"/>
</dbReference>
<keyword evidence="10" id="KW-1185">Reference proteome</keyword>
<evidence type="ECO:0000256" key="5">
    <source>
        <dbReference type="ARBA" id="ARBA00023004"/>
    </source>
</evidence>
<dbReference type="RefSeq" id="WP_135209530.1">
    <property type="nucleotide sequence ID" value="NZ_SPVF01000274.1"/>
</dbReference>
<reference evidence="9 10" key="1">
    <citation type="submission" date="2019-03" db="EMBL/GenBank/DDBJ databases">
        <title>Draft Genome Sequence of Massilia arenosa sp. nov., a Novel Massilia Species Isolated from a Sandy-loam Maize Soil.</title>
        <authorList>
            <person name="Raths R."/>
            <person name="Peta V."/>
            <person name="Bucking H."/>
        </authorList>
    </citation>
    <scope>NUCLEOTIDE SEQUENCE [LARGE SCALE GENOMIC DNA]</scope>
    <source>
        <strain evidence="9 10">MC02</strain>
    </source>
</reference>
<dbReference type="GO" id="GO:0046872">
    <property type="term" value="F:metal ion binding"/>
    <property type="evidence" value="ECO:0007669"/>
    <property type="project" value="UniProtKB-KW"/>
</dbReference>
<evidence type="ECO:0000256" key="1">
    <source>
        <dbReference type="ARBA" id="ARBA00022448"/>
    </source>
</evidence>
<feature type="chain" id="PRO_5021497642" evidence="7">
    <location>
        <begin position="20"/>
        <end position="113"/>
    </location>
</feature>
<proteinExistence type="predicted"/>
<dbReference type="InterPro" id="IPR036909">
    <property type="entry name" value="Cyt_c-like_dom_sf"/>
</dbReference>
<protein>
    <submittedName>
        <fullName evidence="9">C-type cytochrome</fullName>
    </submittedName>
</protein>
<dbReference type="Pfam" id="PF00034">
    <property type="entry name" value="Cytochrom_C"/>
    <property type="match status" value="1"/>
</dbReference>
<keyword evidence="2 6" id="KW-0349">Heme</keyword>
<evidence type="ECO:0000313" key="9">
    <source>
        <dbReference type="EMBL" id="TFW10664.1"/>
    </source>
</evidence>
<accession>A0A4Y9RNR4</accession>
<keyword evidence="5 6" id="KW-0408">Iron</keyword>
<dbReference type="PROSITE" id="PS51007">
    <property type="entry name" value="CYTC"/>
    <property type="match status" value="1"/>
</dbReference>
<keyword evidence="1" id="KW-0813">Transport</keyword>
<keyword evidence="3 6" id="KW-0479">Metal-binding</keyword>
<keyword evidence="4" id="KW-0249">Electron transport</keyword>
<evidence type="ECO:0000256" key="6">
    <source>
        <dbReference type="PROSITE-ProRule" id="PRU00433"/>
    </source>
</evidence>
<dbReference type="AlphaFoldDB" id="A0A4Y9RNR4"/>
<dbReference type="GO" id="GO:0020037">
    <property type="term" value="F:heme binding"/>
    <property type="evidence" value="ECO:0007669"/>
    <property type="project" value="InterPro"/>
</dbReference>
<dbReference type="Proteomes" id="UP000298438">
    <property type="component" value="Unassembled WGS sequence"/>
</dbReference>